<keyword evidence="3" id="KW-0723">Serine/threonine-protein kinase</keyword>
<protein>
    <recommendedName>
        <fullName evidence="18">Protein kinase domain-containing protein</fullName>
    </recommendedName>
</protein>
<keyword evidence="14" id="KW-0675">Receptor</keyword>
<evidence type="ECO:0000256" key="1">
    <source>
        <dbReference type="ARBA" id="ARBA00004167"/>
    </source>
</evidence>
<evidence type="ECO:0000256" key="14">
    <source>
        <dbReference type="ARBA" id="ARBA00023170"/>
    </source>
</evidence>
<comment type="similarity">
    <text evidence="2">Belongs to the protein kinase superfamily. Ser/Thr protein kinase family.</text>
</comment>
<dbReference type="InterPro" id="IPR001611">
    <property type="entry name" value="Leu-rich_rpt"/>
</dbReference>
<keyword evidence="9 16" id="KW-0547">Nucleotide-binding</keyword>
<keyword evidence="7" id="KW-0732">Signal</keyword>
<reference evidence="19 20" key="1">
    <citation type="submission" date="2021-05" db="EMBL/GenBank/DDBJ databases">
        <title>Genome Assembly of Synthetic Allotetraploid Brassica napus Reveals Homoeologous Exchanges between Subgenomes.</title>
        <authorList>
            <person name="Davis J.T."/>
        </authorList>
    </citation>
    <scope>NUCLEOTIDE SEQUENCE [LARGE SCALE GENOMIC DNA]</scope>
    <source>
        <strain evidence="20">cv. Da-Ae</strain>
        <tissue evidence="19">Seedling</tissue>
    </source>
</reference>
<dbReference type="PANTHER" id="PTHR47986:SF4">
    <property type="entry name" value="PROTEIN KINASE DOMAIN-CONTAINING PROTEIN"/>
    <property type="match status" value="1"/>
</dbReference>
<feature type="domain" description="Protein kinase" evidence="18">
    <location>
        <begin position="1103"/>
        <end position="1286"/>
    </location>
</feature>
<evidence type="ECO:0000256" key="3">
    <source>
        <dbReference type="ARBA" id="ARBA00022527"/>
    </source>
</evidence>
<comment type="subcellular location">
    <subcellularLocation>
        <location evidence="1">Membrane</location>
        <topology evidence="1">Single-pass membrane protein</topology>
    </subcellularLocation>
</comment>
<keyword evidence="8" id="KW-0677">Repeat</keyword>
<dbReference type="SUPFAM" id="SSF56112">
    <property type="entry name" value="Protein kinase-like (PK-like)"/>
    <property type="match status" value="2"/>
</dbReference>
<dbReference type="Gene3D" id="3.40.50.150">
    <property type="entry name" value="Vaccinia Virus protein VP39"/>
    <property type="match status" value="1"/>
</dbReference>
<keyword evidence="5" id="KW-0808">Transferase</keyword>
<dbReference type="PROSITE" id="PS00108">
    <property type="entry name" value="PROTEIN_KINASE_ST"/>
    <property type="match status" value="2"/>
</dbReference>
<dbReference type="PROSITE" id="PS50011">
    <property type="entry name" value="PROTEIN_KINASE_DOM"/>
    <property type="match status" value="2"/>
</dbReference>
<dbReference type="CDD" id="cd02440">
    <property type="entry name" value="AdoMet_MTases"/>
    <property type="match status" value="1"/>
</dbReference>
<accession>A0ABQ7Z2W6</accession>
<keyword evidence="12 17" id="KW-1133">Transmembrane helix</keyword>
<dbReference type="InterPro" id="IPR011009">
    <property type="entry name" value="Kinase-like_dom_sf"/>
</dbReference>
<keyword evidence="4" id="KW-0433">Leucine-rich repeat</keyword>
<evidence type="ECO:0000256" key="9">
    <source>
        <dbReference type="ARBA" id="ARBA00022741"/>
    </source>
</evidence>
<dbReference type="Gene3D" id="3.80.10.10">
    <property type="entry name" value="Ribonuclease Inhibitor"/>
    <property type="match status" value="2"/>
</dbReference>
<evidence type="ECO:0000259" key="18">
    <source>
        <dbReference type="PROSITE" id="PS50011"/>
    </source>
</evidence>
<dbReference type="Pfam" id="PF06325">
    <property type="entry name" value="PrmA"/>
    <property type="match status" value="1"/>
</dbReference>
<organism evidence="19 20">
    <name type="scientific">Brassica napus</name>
    <name type="common">Rape</name>
    <dbReference type="NCBI Taxonomy" id="3708"/>
    <lineage>
        <taxon>Eukaryota</taxon>
        <taxon>Viridiplantae</taxon>
        <taxon>Streptophyta</taxon>
        <taxon>Embryophyta</taxon>
        <taxon>Tracheophyta</taxon>
        <taxon>Spermatophyta</taxon>
        <taxon>Magnoliopsida</taxon>
        <taxon>eudicotyledons</taxon>
        <taxon>Gunneridae</taxon>
        <taxon>Pentapetalae</taxon>
        <taxon>rosids</taxon>
        <taxon>malvids</taxon>
        <taxon>Brassicales</taxon>
        <taxon>Brassicaceae</taxon>
        <taxon>Brassiceae</taxon>
        <taxon>Brassica</taxon>
    </lineage>
</organism>
<dbReference type="PANTHER" id="PTHR47986">
    <property type="entry name" value="OSJNBA0070M12.3 PROTEIN"/>
    <property type="match status" value="1"/>
</dbReference>
<dbReference type="SUPFAM" id="SSF52058">
    <property type="entry name" value="L domain-like"/>
    <property type="match status" value="2"/>
</dbReference>
<keyword evidence="6 17" id="KW-0812">Transmembrane</keyword>
<evidence type="ECO:0000256" key="10">
    <source>
        <dbReference type="ARBA" id="ARBA00022777"/>
    </source>
</evidence>
<name>A0ABQ7Z2W6_BRANA</name>
<dbReference type="InterPro" id="IPR008271">
    <property type="entry name" value="Ser/Thr_kinase_AS"/>
</dbReference>
<evidence type="ECO:0000256" key="13">
    <source>
        <dbReference type="ARBA" id="ARBA00023136"/>
    </source>
</evidence>
<dbReference type="PRINTS" id="PR00019">
    <property type="entry name" value="LEURICHRPT"/>
</dbReference>
<evidence type="ECO:0000256" key="16">
    <source>
        <dbReference type="PROSITE-ProRule" id="PRU10141"/>
    </source>
</evidence>
<dbReference type="PROSITE" id="PS00107">
    <property type="entry name" value="PROTEIN_KINASE_ATP"/>
    <property type="match status" value="1"/>
</dbReference>
<dbReference type="Pfam" id="PF08263">
    <property type="entry name" value="LRRNT_2"/>
    <property type="match status" value="2"/>
</dbReference>
<dbReference type="SUPFAM" id="SSF53335">
    <property type="entry name" value="S-adenosyl-L-methionine-dependent methyltransferases"/>
    <property type="match status" value="1"/>
</dbReference>
<evidence type="ECO:0000256" key="7">
    <source>
        <dbReference type="ARBA" id="ARBA00022729"/>
    </source>
</evidence>
<dbReference type="InterPro" id="IPR029063">
    <property type="entry name" value="SAM-dependent_MTases_sf"/>
</dbReference>
<evidence type="ECO:0000256" key="17">
    <source>
        <dbReference type="SAM" id="Phobius"/>
    </source>
</evidence>
<dbReference type="InterPro" id="IPR057622">
    <property type="entry name" value="CARM1-like_PH"/>
</dbReference>
<keyword evidence="15" id="KW-0325">Glycoprotein</keyword>
<evidence type="ECO:0000256" key="4">
    <source>
        <dbReference type="ARBA" id="ARBA00022614"/>
    </source>
</evidence>
<dbReference type="Gene3D" id="3.30.200.20">
    <property type="entry name" value="Phosphorylase Kinase, domain 1"/>
    <property type="match status" value="2"/>
</dbReference>
<feature type="binding site" evidence="16">
    <location>
        <position position="594"/>
    </location>
    <ligand>
        <name>ATP</name>
        <dbReference type="ChEBI" id="CHEBI:30616"/>
    </ligand>
</feature>
<keyword evidence="20" id="KW-1185">Reference proteome</keyword>
<sequence>MEASPWKNLKQLEFSLDSVIDLSSPVATFSYVDGVTELLRFLQSDSTHCFTFDLASAQLFKLGTVQQQFIYNDNSEEKSFSQGVNIKFGSEKDSKEYCDSFEEWRKYALVQGSSSTVSASKSKFDHKIEASSAQMYFHYYGQLLHQQNMLLQDYVRTGWLSLSGTYYAAVMENRSDFAGRVVVDVGAGSGILSMFAAQAGAKHVYAVIASQLAEYARKLIAGNPLFADRITVIKGKVEDIADVFDAFDPRLLVAPPMFRKRSDFDRKGSSSPQPPLLGPYCVRGYNMGEARNILEQSSYQSAPTRRSEGTDVSFLMDPPHLSTRLSHILRRLLGSRTRSLVFIAALFSSVAVAKARSSPGSSTNSRVDALLSVMSHFGYNPLLADTWIGNDPCEGWYGLTCVEDQVKYVVLASMNLTGSISKRFADLTSVHMIDLSHNLLTGTIPSELNKMELTSLDLSYNRLHGRVPHFKTLVVNTLGNPEILRDAASHKGHHHTLAWILSGGFGALALCFLIGAGIRIFRSWKRNRSDRVSQPAQNEMVPQSQQSEILENNAFSLETLREATQDFSISVGTGGSGSVYQGKLKDGREIAVKKVDTADGKGYGLFDAELSVLSRVRHRNIVSLHGYCIQGDERLLVYELMAPGALSKHLRKEDKAERLDWSRRLVIALDVARGLEYLHTLASQSQIYIHRDVKSANVLLGEDLRAKIGDFGFARATTEDREPIDTKCVGTPGYTAPEYFDGLKLSRKADVYSFGVILLELITGKKAFEYMSRSQDYIAIWFEKKKDDFWKAVEEEEDIGTDYETQQSVQEVAELAGSCCAKEPERRPEMSQIVRVFKLGFVSIDLISVLRNILELSSSQSAPTTRSEGTDVSFLMDPPPHLSTRLCHILRRLLGLRMRRLLCTAALFGSVAVVKARLSPESSTDNRVDVLLSVMGDFGYSHLLSQNWNGSEPCEWYGIHCMDGQIRGITLSFMNLTGSISKRFADLTSLYSLDLSYNKLTGTIPLELTRMKLIRSLDLSYNQLHGKVPHFKTLIPDTSGNPEILSDAPSRGGNHILAWVLPVGIGSIGILIGAGICFFRAWKRNRSGRASQPAENEMVPHYARLQLFSRERGVGSVYQGKLKDGREIAVKKIDVADGKGYGLFDAELSVLSRVRHRNIVSLHGYCIEGDERLLVYELMAHGALSKHLRKEGKAERLDWSRRLVIALDVARGLEYLHTLASQSQIYIHPDVKSSNVLLGEDLRAKIGDFGFAWATTEDREPIDTKCVGTPGYTAPEYFGMSFLFPS</sequence>
<dbReference type="Proteomes" id="UP000824890">
    <property type="component" value="Unassembled WGS sequence"/>
</dbReference>
<evidence type="ECO:0000256" key="12">
    <source>
        <dbReference type="ARBA" id="ARBA00022989"/>
    </source>
</evidence>
<proteinExistence type="inferred from homology"/>
<feature type="domain" description="Protein kinase" evidence="18">
    <location>
        <begin position="565"/>
        <end position="842"/>
    </location>
</feature>
<evidence type="ECO:0000256" key="15">
    <source>
        <dbReference type="ARBA" id="ARBA00023180"/>
    </source>
</evidence>
<dbReference type="InterPro" id="IPR000719">
    <property type="entry name" value="Prot_kinase_dom"/>
</dbReference>
<evidence type="ECO:0000256" key="2">
    <source>
        <dbReference type="ARBA" id="ARBA00008684"/>
    </source>
</evidence>
<keyword evidence="10" id="KW-0418">Kinase</keyword>
<dbReference type="InterPro" id="IPR052422">
    <property type="entry name" value="Auxin_Ser/Thr_Kinase"/>
</dbReference>
<dbReference type="Pfam" id="PF07714">
    <property type="entry name" value="PK_Tyr_Ser-Thr"/>
    <property type="match status" value="2"/>
</dbReference>
<gene>
    <name evidence="19" type="ORF">HID58_071904</name>
</gene>
<evidence type="ECO:0000256" key="11">
    <source>
        <dbReference type="ARBA" id="ARBA00022840"/>
    </source>
</evidence>
<dbReference type="InterPro" id="IPR013210">
    <property type="entry name" value="LRR_N_plant-typ"/>
</dbReference>
<feature type="transmembrane region" description="Helical" evidence="17">
    <location>
        <begin position="1056"/>
        <end position="1079"/>
    </location>
</feature>
<keyword evidence="11 16" id="KW-0067">ATP-binding</keyword>
<dbReference type="EMBL" id="JAGKQM010000016">
    <property type="protein sequence ID" value="KAH0874542.1"/>
    <property type="molecule type" value="Genomic_DNA"/>
</dbReference>
<dbReference type="Gene3D" id="1.10.510.10">
    <property type="entry name" value="Transferase(Phosphotransferase) domain 1"/>
    <property type="match status" value="2"/>
</dbReference>
<dbReference type="InterPro" id="IPR001245">
    <property type="entry name" value="Ser-Thr/Tyr_kinase_cat_dom"/>
</dbReference>
<dbReference type="Pfam" id="PF25350">
    <property type="entry name" value="PH_PRMT_N"/>
    <property type="match status" value="1"/>
</dbReference>
<evidence type="ECO:0000313" key="19">
    <source>
        <dbReference type="EMBL" id="KAH0874542.1"/>
    </source>
</evidence>
<dbReference type="SMART" id="SM00220">
    <property type="entry name" value="S_TKc"/>
    <property type="match status" value="1"/>
</dbReference>
<evidence type="ECO:0000256" key="6">
    <source>
        <dbReference type="ARBA" id="ARBA00022692"/>
    </source>
</evidence>
<evidence type="ECO:0000256" key="5">
    <source>
        <dbReference type="ARBA" id="ARBA00022679"/>
    </source>
</evidence>
<comment type="caution">
    <text evidence="19">The sequence shown here is derived from an EMBL/GenBank/DDBJ whole genome shotgun (WGS) entry which is preliminary data.</text>
</comment>
<dbReference type="Pfam" id="PF00560">
    <property type="entry name" value="LRR_1"/>
    <property type="match status" value="2"/>
</dbReference>
<keyword evidence="13 17" id="KW-0472">Membrane</keyword>
<evidence type="ECO:0000256" key="8">
    <source>
        <dbReference type="ARBA" id="ARBA00022737"/>
    </source>
</evidence>
<dbReference type="InterPro" id="IPR032675">
    <property type="entry name" value="LRR_dom_sf"/>
</dbReference>
<evidence type="ECO:0000313" key="20">
    <source>
        <dbReference type="Proteomes" id="UP000824890"/>
    </source>
</evidence>
<dbReference type="InterPro" id="IPR017441">
    <property type="entry name" value="Protein_kinase_ATP_BS"/>
</dbReference>